<reference evidence="2" key="2">
    <citation type="journal article" date="2015" name="Genome Announc.">
        <title>Draft Genome Sequence of Filamentous Marine Cyanobacterium Lyngbya confervoides Strain BDU141951.</title>
        <authorList>
            <person name="Chandrababunaidu M.M."/>
            <person name="Sen D."/>
            <person name="Tripathy S."/>
        </authorList>
    </citation>
    <scope>NUCLEOTIDE SEQUENCE</scope>
    <source>
        <strain evidence="2">BDU141951</strain>
    </source>
</reference>
<dbReference type="AlphaFoldDB" id="A0A8T6QLG0"/>
<dbReference type="PANTHER" id="PTHR35004">
    <property type="entry name" value="TRANSPOSASE RV3428C-RELATED"/>
    <property type="match status" value="1"/>
</dbReference>
<dbReference type="InterPro" id="IPR012337">
    <property type="entry name" value="RNaseH-like_sf"/>
</dbReference>
<accession>A0A8T6QLG0</accession>
<feature type="domain" description="Integrase catalytic" evidence="1">
    <location>
        <begin position="139"/>
        <end position="339"/>
    </location>
</feature>
<dbReference type="InterPro" id="IPR036397">
    <property type="entry name" value="RNaseH_sf"/>
</dbReference>
<protein>
    <submittedName>
        <fullName evidence="2">Transposase family protein</fullName>
    </submittedName>
</protein>
<dbReference type="EMBL" id="JTHE02000001">
    <property type="protein sequence ID" value="NEV65502.1"/>
    <property type="molecule type" value="Genomic_DNA"/>
</dbReference>
<evidence type="ECO:0000313" key="2">
    <source>
        <dbReference type="EMBL" id="NEV65502.1"/>
    </source>
</evidence>
<dbReference type="GO" id="GO:0003676">
    <property type="term" value="F:nucleic acid binding"/>
    <property type="evidence" value="ECO:0007669"/>
    <property type="project" value="InterPro"/>
</dbReference>
<evidence type="ECO:0000259" key="1">
    <source>
        <dbReference type="PROSITE" id="PS50994"/>
    </source>
</evidence>
<reference evidence="2" key="3">
    <citation type="submission" date="2020-02" db="EMBL/GenBank/DDBJ databases">
        <authorList>
            <person name="Sarangi A.N."/>
            <person name="Ghosh S."/>
            <person name="Mukherjee M."/>
            <person name="Tripathy S."/>
        </authorList>
    </citation>
    <scope>NUCLEOTIDE SEQUENCE</scope>
    <source>
        <strain evidence="2">BDU141951</strain>
    </source>
</reference>
<dbReference type="GO" id="GO:0015074">
    <property type="term" value="P:DNA integration"/>
    <property type="evidence" value="ECO:0007669"/>
    <property type="project" value="InterPro"/>
</dbReference>
<sequence length="544" mass="61850">MPTEAVLDLRQRLLQLPSRCAERRQLIQATAQLYGVSESTLYRALRQVSQPHSLRRADYGQPRVMPKSTLEHYCEVIAAIKLRTSNRKGRHLSTAEAIRLLEEVGVDTPDGLVRAPQNLLKRTTVNDYLKRWGYDYATLKRQPPAVRFQARYSNECWHFDLSPSDLKHIKAPAWIEPGRGHPLLMLYSVVDDRSGVAYQEYHGVYGEDVVAALRFLFTAMSPKPTESFPFQGIPRMIYMDNGPIARSLVFQKVMGYLGIEVRTHMPKGKDGNRVTARAKGKVERPFRTVKEMLETLYHLREPETEVEANEGLLRFLLHYNSRPHRSEAHSRIEDWLANVPPAGIREMCSWERFCTFAREPERRKVGIDARVSIEGTAYEVEPDLAGETVLLWWGLFDSELYVEHQNQRYGPYSPVGGPIPLDRYRRFKKTKTQKRTERIEQLAQQLALPPAAGSVVTLPSSSSEGAALSSQPFVDPDPFQEITFPSPLAAKRAIADELGYPLAKLSVEQLQQLDDILAQTLDKQQVLAQVRAAFKLPPGRCHAQ</sequence>
<gene>
    <name evidence="2" type="ORF">QQ91_000030</name>
</gene>
<dbReference type="SUPFAM" id="SSF53098">
    <property type="entry name" value="Ribonuclease H-like"/>
    <property type="match status" value="1"/>
</dbReference>
<comment type="caution">
    <text evidence="2">The sequence shown here is derived from an EMBL/GenBank/DDBJ whole genome shotgun (WGS) entry which is preliminary data.</text>
</comment>
<dbReference type="PROSITE" id="PS50994">
    <property type="entry name" value="INTEGRASE"/>
    <property type="match status" value="1"/>
</dbReference>
<dbReference type="InterPro" id="IPR001584">
    <property type="entry name" value="Integrase_cat-core"/>
</dbReference>
<name>A0A8T6QLG0_9CYAN</name>
<organism evidence="2">
    <name type="scientific">Lyngbya confervoides BDU141951</name>
    <dbReference type="NCBI Taxonomy" id="1574623"/>
    <lineage>
        <taxon>Bacteria</taxon>
        <taxon>Bacillati</taxon>
        <taxon>Cyanobacteriota</taxon>
        <taxon>Cyanophyceae</taxon>
        <taxon>Oscillatoriophycideae</taxon>
        <taxon>Oscillatoriales</taxon>
        <taxon>Microcoleaceae</taxon>
        <taxon>Lyngbya</taxon>
    </lineage>
</organism>
<dbReference type="Gene3D" id="3.30.420.10">
    <property type="entry name" value="Ribonuclease H-like superfamily/Ribonuclease H"/>
    <property type="match status" value="1"/>
</dbReference>
<reference evidence="2" key="1">
    <citation type="submission" date="2014-11" db="EMBL/GenBank/DDBJ databases">
        <authorList>
            <person name="Malar M.C."/>
            <person name="Sen D."/>
            <person name="Tripathy S."/>
        </authorList>
    </citation>
    <scope>NUCLEOTIDE SEQUENCE</scope>
    <source>
        <strain evidence="2">BDU141951</strain>
    </source>
</reference>
<dbReference type="PANTHER" id="PTHR35004:SF7">
    <property type="entry name" value="INTEGRASE PROTEIN"/>
    <property type="match status" value="1"/>
</dbReference>
<proteinExistence type="predicted"/>